<dbReference type="InterPro" id="IPR052551">
    <property type="entry name" value="UV-DNA_repair_photolyase"/>
</dbReference>
<dbReference type="InterPro" id="IPR036134">
    <property type="entry name" value="Crypto/Photolyase_FAD-like_sf"/>
</dbReference>
<dbReference type="Gene3D" id="1.10.10.1710">
    <property type="entry name" value="Deoxyribodipyrimidine photolyase-related"/>
    <property type="match status" value="1"/>
</dbReference>
<dbReference type="GO" id="GO:0003914">
    <property type="term" value="F:DNA (6-4) photolyase activity"/>
    <property type="evidence" value="ECO:0007669"/>
    <property type="project" value="UniProtKB-EC"/>
</dbReference>
<dbReference type="Gene3D" id="1.10.579.10">
    <property type="entry name" value="DNA Cyclobutane Dipyrimidine Photolyase, subunit A, domain 3"/>
    <property type="match status" value="1"/>
</dbReference>
<accession>A0A5B8RFM9</accession>
<organism evidence="1">
    <name type="scientific">uncultured organism</name>
    <dbReference type="NCBI Taxonomy" id="155900"/>
    <lineage>
        <taxon>unclassified sequences</taxon>
        <taxon>environmental samples</taxon>
    </lineage>
</organism>
<dbReference type="Gene3D" id="1.25.40.80">
    <property type="match status" value="1"/>
</dbReference>
<name>A0A5B8RFM9_9ZZZZ</name>
<dbReference type="SUPFAM" id="SSF48173">
    <property type="entry name" value="Cryptochrome/photolyase FAD-binding domain"/>
    <property type="match status" value="1"/>
</dbReference>
<dbReference type="EMBL" id="MN079103">
    <property type="protein sequence ID" value="QEA05497.1"/>
    <property type="molecule type" value="Genomic_DNA"/>
</dbReference>
<protein>
    <submittedName>
        <fullName evidence="1">(6-4) photolyase</fullName>
        <ecNumber evidence="1">4.1.99.13</ecNumber>
    </submittedName>
</protein>
<evidence type="ECO:0000313" key="1">
    <source>
        <dbReference type="EMBL" id="QEA05497.1"/>
    </source>
</evidence>
<reference evidence="1" key="1">
    <citation type="submission" date="2019-06" db="EMBL/GenBank/DDBJ databases">
        <authorList>
            <person name="Murdoch R.W."/>
            <person name="Fathepure B."/>
        </authorList>
    </citation>
    <scope>NUCLEOTIDE SEQUENCE</scope>
</reference>
<gene>
    <name evidence="1" type="primary">phrB</name>
    <name evidence="1" type="ORF">KBTEX_01820</name>
</gene>
<keyword evidence="1" id="KW-0456">Lyase</keyword>
<dbReference type="EC" id="4.1.99.13" evidence="1"/>
<sequence>MRDLVIVLGDQLDPASAAFDDFDPTRDSVWMAEAQAETRTGTFPAHQRRLVLFFSAMRHFRDGLRARGVHVCYHALALAPGAERGHGLADILAEDVPRLAPERLVVLEPGDYHVRRSLEAVAETLGLALDIRTDRHFYTTVADFEHWARGRRSLLLEDFYRRLRRRHGVLMDGGSPAGGVWNLDHDNRRAFGRQGPGWIEPPPSFRPDATTRAVMETVTARFGDHPGDMAGFDLAVTPAQAQQVLVHFIDVRLPAFGTWQDAMWTGGHQLYHSRLSAALNMHLITPQACVEAAVAAWREGRAALNHVEGFVRQILGWREYVRGIYWSRMPGYAGLNHLGHEGALPAAYWSGETSMRCMADAMDNVLTNGYAHHIQRLMVLGLYAQLYGVHPYRFHEWHMAMYLDAVDWVSLPNTLGMSQFGDGGVMATKPYCASGAYVRRMSNYCRGCRFDPAKASGPDACPLTTLYWDFLDRHRERLTGNHRMRLQLKNLQRRSEELPAIRAQAAALRDKGGE</sequence>
<dbReference type="InterPro" id="IPR014729">
    <property type="entry name" value="Rossmann-like_a/b/a_fold"/>
</dbReference>
<dbReference type="Gene3D" id="3.40.50.620">
    <property type="entry name" value="HUPs"/>
    <property type="match status" value="1"/>
</dbReference>
<dbReference type="AlphaFoldDB" id="A0A5B8RFM9"/>
<dbReference type="Pfam" id="PF04244">
    <property type="entry name" value="DPRP"/>
    <property type="match status" value="1"/>
</dbReference>
<proteinExistence type="predicted"/>
<dbReference type="PANTHER" id="PTHR38657">
    <property type="entry name" value="SLR1343 PROTEIN"/>
    <property type="match status" value="1"/>
</dbReference>
<dbReference type="PANTHER" id="PTHR38657:SF1">
    <property type="entry name" value="SLR1343 PROTEIN"/>
    <property type="match status" value="1"/>
</dbReference>
<dbReference type="InterPro" id="IPR007357">
    <property type="entry name" value="PhrB-like"/>
</dbReference>